<gene>
    <name evidence="1" type="ORF">CCAND38_370047</name>
</gene>
<keyword evidence="2" id="KW-1185">Reference proteome</keyword>
<evidence type="ECO:0000313" key="2">
    <source>
        <dbReference type="Proteomes" id="UP000045051"/>
    </source>
</evidence>
<dbReference type="EMBL" id="CDOI01000148">
    <property type="protein sequence ID" value="CEN46648.1"/>
    <property type="molecule type" value="Genomic_DNA"/>
</dbReference>
<dbReference type="Proteomes" id="UP000045051">
    <property type="component" value="Unassembled WGS sequence"/>
</dbReference>
<proteinExistence type="predicted"/>
<sequence>MSIGNRNKKTVRKLRKKLKRLGISFGQICTDNWEAFISVFEEDNHKIGKNTLLILEKITGI</sequence>
<dbReference type="GeneID" id="97263611"/>
<name>A0A0B7I9V1_9FLAO</name>
<reference evidence="1 2" key="1">
    <citation type="submission" date="2015-01" db="EMBL/GenBank/DDBJ databases">
        <authorList>
            <person name="MANFREDI Pablo"/>
        </authorList>
    </citation>
    <scope>NUCLEOTIDE SEQUENCE [LARGE SCALE GENOMIC DNA]</scope>
    <source>
        <strain evidence="1 2">CcD38</strain>
    </source>
</reference>
<protein>
    <recommendedName>
        <fullName evidence="3">Transposase</fullName>
    </recommendedName>
</protein>
<evidence type="ECO:0000313" key="1">
    <source>
        <dbReference type="EMBL" id="CEN46648.1"/>
    </source>
</evidence>
<dbReference type="AlphaFoldDB" id="A0A0B7I9V1"/>
<organism evidence="1 2">
    <name type="scientific">Capnocytophaga canis</name>
    <dbReference type="NCBI Taxonomy" id="1848903"/>
    <lineage>
        <taxon>Bacteria</taxon>
        <taxon>Pseudomonadati</taxon>
        <taxon>Bacteroidota</taxon>
        <taxon>Flavobacteriia</taxon>
        <taxon>Flavobacteriales</taxon>
        <taxon>Flavobacteriaceae</taxon>
        <taxon>Capnocytophaga</taxon>
    </lineage>
</organism>
<evidence type="ECO:0008006" key="3">
    <source>
        <dbReference type="Google" id="ProtNLM"/>
    </source>
</evidence>
<dbReference type="RefSeq" id="WP_052458158.1">
    <property type="nucleotide sequence ID" value="NZ_CDOH01000035.1"/>
</dbReference>
<accession>A0A0B7I9V1</accession>